<name>A0AAV3SWL1_9EURY</name>
<accession>A0AAV3SWL1</accession>
<evidence type="ECO:0000313" key="1">
    <source>
        <dbReference type="EMBL" id="GAA0643750.1"/>
    </source>
</evidence>
<dbReference type="RefSeq" id="WP_227262082.1">
    <property type="nucleotide sequence ID" value="NZ_BAAADU010000002.1"/>
</dbReference>
<gene>
    <name evidence="1" type="ORF">GCM10009019_01960</name>
</gene>
<organism evidence="1 2">
    <name type="scientific">Salarchaeum japonicum</name>
    <dbReference type="NCBI Taxonomy" id="555573"/>
    <lineage>
        <taxon>Archaea</taxon>
        <taxon>Methanobacteriati</taxon>
        <taxon>Methanobacteriota</taxon>
        <taxon>Stenosarchaea group</taxon>
        <taxon>Halobacteria</taxon>
        <taxon>Halobacteriales</taxon>
        <taxon>Halobacteriaceae</taxon>
    </lineage>
</organism>
<comment type="caution">
    <text evidence="1">The sequence shown here is derived from an EMBL/GenBank/DDBJ whole genome shotgun (WGS) entry which is preliminary data.</text>
</comment>
<sequence>MTPADPRDLIRRSDSFTLAEFHEMVDDAETILELQQTARIDRVRTIRLLKACGRYDEFDRGPVERFREPQDS</sequence>
<dbReference type="Proteomes" id="UP001500194">
    <property type="component" value="Unassembled WGS sequence"/>
</dbReference>
<evidence type="ECO:0000313" key="2">
    <source>
        <dbReference type="Proteomes" id="UP001500194"/>
    </source>
</evidence>
<proteinExistence type="predicted"/>
<dbReference type="EMBL" id="BAAADU010000002">
    <property type="protein sequence ID" value="GAA0643750.1"/>
    <property type="molecule type" value="Genomic_DNA"/>
</dbReference>
<keyword evidence="2" id="KW-1185">Reference proteome</keyword>
<dbReference type="GeneID" id="68572694"/>
<reference evidence="1 2" key="1">
    <citation type="journal article" date="2019" name="Int. J. Syst. Evol. Microbiol.">
        <title>The Global Catalogue of Microorganisms (GCM) 10K type strain sequencing project: providing services to taxonomists for standard genome sequencing and annotation.</title>
        <authorList>
            <consortium name="The Broad Institute Genomics Platform"/>
            <consortium name="The Broad Institute Genome Sequencing Center for Infectious Disease"/>
            <person name="Wu L."/>
            <person name="Ma J."/>
        </authorList>
    </citation>
    <scope>NUCLEOTIDE SEQUENCE [LARGE SCALE GENOMIC DNA]</scope>
    <source>
        <strain evidence="1 2">JCM 16327</strain>
    </source>
</reference>
<dbReference type="AlphaFoldDB" id="A0AAV3SWL1"/>
<protein>
    <submittedName>
        <fullName evidence="1">Uncharacterized protein</fullName>
    </submittedName>
</protein>